<dbReference type="Gene3D" id="1.25.40.90">
    <property type="match status" value="1"/>
</dbReference>
<dbReference type="CDD" id="cd15841">
    <property type="entry name" value="SNARE_Qc"/>
    <property type="match status" value="1"/>
</dbReference>
<dbReference type="CDD" id="cd16981">
    <property type="entry name" value="CID_RPRD_like"/>
    <property type="match status" value="1"/>
</dbReference>
<dbReference type="AlphaFoldDB" id="A0A1Y5IFE5"/>
<gene>
    <name evidence="6" type="ORF">BE221DRAFT_144999</name>
</gene>
<dbReference type="SMART" id="SM00582">
    <property type="entry name" value="RPR"/>
    <property type="match status" value="1"/>
</dbReference>
<evidence type="ECO:0000256" key="2">
    <source>
        <dbReference type="SAM" id="MobiDB-lite"/>
    </source>
</evidence>
<keyword evidence="1" id="KW-0813">Transport</keyword>
<dbReference type="InterPro" id="IPR006569">
    <property type="entry name" value="CID_dom"/>
</dbReference>
<dbReference type="SUPFAM" id="SSF58038">
    <property type="entry name" value="SNARE fusion complex"/>
    <property type="match status" value="1"/>
</dbReference>
<evidence type="ECO:0000259" key="5">
    <source>
        <dbReference type="PROSITE" id="PS51391"/>
    </source>
</evidence>
<reference evidence="6" key="1">
    <citation type="submission" date="2017-04" db="EMBL/GenBank/DDBJ databases">
        <title>Population genomics of picophytoplankton unveils novel chromosome hypervariability.</title>
        <authorList>
            <consortium name="DOE Joint Genome Institute"/>
            <person name="Blanc-Mathieu R."/>
            <person name="Krasovec M."/>
            <person name="Hebrard M."/>
            <person name="Yau S."/>
            <person name="Desgranges E."/>
            <person name="Martin J."/>
            <person name="Schackwitz W."/>
            <person name="Kuo A."/>
            <person name="Salin G."/>
            <person name="Donnadieu C."/>
            <person name="Desdevises Y."/>
            <person name="Sanchez-Ferandin S."/>
            <person name="Moreau H."/>
            <person name="Rivals E."/>
            <person name="Grigoriev I.V."/>
            <person name="Grimsley N."/>
            <person name="Eyre-Walker A."/>
            <person name="Piganeau G."/>
        </authorList>
    </citation>
    <scope>NUCLEOTIDE SEQUENCE [LARGE SCALE GENOMIC DNA]</scope>
    <source>
        <strain evidence="6">RCC 1115</strain>
    </source>
</reference>
<keyword evidence="1" id="KW-0653">Protein transport</keyword>
<dbReference type="Proteomes" id="UP000195557">
    <property type="component" value="Unassembled WGS sequence"/>
</dbReference>
<evidence type="ECO:0000256" key="1">
    <source>
        <dbReference type="ARBA" id="ARBA00022927"/>
    </source>
</evidence>
<feature type="region of interest" description="Disordered" evidence="2">
    <location>
        <begin position="278"/>
        <end position="324"/>
    </location>
</feature>
<evidence type="ECO:0000256" key="3">
    <source>
        <dbReference type="SAM" id="Phobius"/>
    </source>
</evidence>
<keyword evidence="3" id="KW-1133">Transmembrane helix</keyword>
<feature type="domain" description="CID" evidence="5">
    <location>
        <begin position="1"/>
        <end position="117"/>
    </location>
</feature>
<dbReference type="InterPro" id="IPR008942">
    <property type="entry name" value="ENTH_VHS"/>
</dbReference>
<sequence length="438" mass="47829">MASDPVDAFTRKLASLSTTQQSIETLSHWDELERAPRERKLAFLYLASDVAQTSRKRGAEWTDAFKTILPRAVRHVLESGESGSREKILRLTRVWGERRVFGGAEPESWVKDVVDGKDGGKEDGGAVKAASAVPAAKRARGELAEAPAPSGENASLTKVLVKMEKAEREFARACEVYDADARDDLLDESAIDASEDPTATLRAIQRYESAVVDKRDAGEALGEILDDVEKKLRAALSRVETARANVDVGNLTQDLVRALKVRKKASKAAAAHVASQIEAGGDDALPEPVDFDRDDANDDDDYDPSDVPDEPNAQTNAPGEFAMDMPTTSSGFDLEDDVASLRSKVKQLKSMSRRIGEEATIRGDLIDALTIDFSSGDAAMRDVRRKLGAAYERAKGGHLMSLMFFAVLAFLGMFFFVKFNKAIRFLVPRGTGQSVRHH</sequence>
<dbReference type="EMBL" id="KZ155778">
    <property type="protein sequence ID" value="OUS47347.1"/>
    <property type="molecule type" value="Genomic_DNA"/>
</dbReference>
<dbReference type="PANTHER" id="PTHR12460">
    <property type="entry name" value="CYCLIN-DEPENDENT KINASE INHIBITOR-RELATED PROTEIN"/>
    <property type="match status" value="1"/>
</dbReference>
<keyword evidence="3" id="KW-0812">Transmembrane</keyword>
<dbReference type="PANTHER" id="PTHR12460:SF0">
    <property type="entry name" value="CID DOMAIN-CONTAINING PROTEIN-RELATED"/>
    <property type="match status" value="1"/>
</dbReference>
<dbReference type="GO" id="GO:0031124">
    <property type="term" value="P:mRNA 3'-end processing"/>
    <property type="evidence" value="ECO:0007669"/>
    <property type="project" value="TreeGrafter"/>
</dbReference>
<dbReference type="InterPro" id="IPR000727">
    <property type="entry name" value="T_SNARE_dom"/>
</dbReference>
<accession>A0A1Y5IFE5</accession>
<dbReference type="SUPFAM" id="SSF48464">
    <property type="entry name" value="ENTH/VHS domain"/>
    <property type="match status" value="1"/>
</dbReference>
<dbReference type="Pfam" id="PF04818">
    <property type="entry name" value="CID"/>
    <property type="match status" value="1"/>
</dbReference>
<dbReference type="GO" id="GO:0000993">
    <property type="term" value="F:RNA polymerase II complex binding"/>
    <property type="evidence" value="ECO:0007669"/>
    <property type="project" value="TreeGrafter"/>
</dbReference>
<proteinExistence type="predicted"/>
<dbReference type="PROSITE" id="PS50192">
    <property type="entry name" value="T_SNARE"/>
    <property type="match status" value="1"/>
</dbReference>
<dbReference type="PROSITE" id="PS51391">
    <property type="entry name" value="CID"/>
    <property type="match status" value="1"/>
</dbReference>
<dbReference type="GO" id="GO:0015031">
    <property type="term" value="P:protein transport"/>
    <property type="evidence" value="ECO:0007669"/>
    <property type="project" value="UniProtKB-KW"/>
</dbReference>
<organism evidence="6">
    <name type="scientific">Ostreococcus tauri</name>
    <name type="common">Marine green alga</name>
    <dbReference type="NCBI Taxonomy" id="70448"/>
    <lineage>
        <taxon>Eukaryota</taxon>
        <taxon>Viridiplantae</taxon>
        <taxon>Chlorophyta</taxon>
        <taxon>Mamiellophyceae</taxon>
        <taxon>Mamiellales</taxon>
        <taxon>Bathycoccaceae</taxon>
        <taxon>Ostreococcus</taxon>
    </lineage>
</organism>
<feature type="compositionally biased region" description="Acidic residues" evidence="2">
    <location>
        <begin position="292"/>
        <end position="309"/>
    </location>
</feature>
<feature type="transmembrane region" description="Helical" evidence="3">
    <location>
        <begin position="399"/>
        <end position="419"/>
    </location>
</feature>
<feature type="domain" description="T-SNARE coiled-coil homology" evidence="4">
    <location>
        <begin position="336"/>
        <end position="390"/>
    </location>
</feature>
<evidence type="ECO:0000313" key="6">
    <source>
        <dbReference type="EMBL" id="OUS47347.1"/>
    </source>
</evidence>
<keyword evidence="3" id="KW-0472">Membrane</keyword>
<evidence type="ECO:0000259" key="4">
    <source>
        <dbReference type="PROSITE" id="PS50192"/>
    </source>
</evidence>
<name>A0A1Y5IFE5_OSTTA</name>
<dbReference type="eggNOG" id="KOG2669">
    <property type="taxonomic scope" value="Eukaryota"/>
</dbReference>
<protein>
    <submittedName>
        <fullName evidence="6">RNA polymerase II-binding domain-domain-containing protein</fullName>
    </submittedName>
</protein>